<dbReference type="AlphaFoldDB" id="A0A6C0IFA5"/>
<evidence type="ECO:0000313" key="2">
    <source>
        <dbReference type="EMBL" id="QHT91592.1"/>
    </source>
</evidence>
<protein>
    <submittedName>
        <fullName evidence="2">Uncharacterized protein</fullName>
    </submittedName>
</protein>
<keyword evidence="1" id="KW-1133">Transmembrane helix</keyword>
<feature type="transmembrane region" description="Helical" evidence="1">
    <location>
        <begin position="14"/>
        <end position="37"/>
    </location>
</feature>
<name>A0A6C0IFA5_9ZZZZ</name>
<proteinExistence type="predicted"/>
<reference evidence="2" key="1">
    <citation type="journal article" date="2020" name="Nature">
        <title>Giant virus diversity and host interactions through global metagenomics.</title>
        <authorList>
            <person name="Schulz F."/>
            <person name="Roux S."/>
            <person name="Paez-Espino D."/>
            <person name="Jungbluth S."/>
            <person name="Walsh D.A."/>
            <person name="Denef V.J."/>
            <person name="McMahon K.D."/>
            <person name="Konstantinidis K.T."/>
            <person name="Eloe-Fadrosh E.A."/>
            <person name="Kyrpides N.C."/>
            <person name="Woyke T."/>
        </authorList>
    </citation>
    <scope>NUCLEOTIDE SEQUENCE</scope>
    <source>
        <strain evidence="2">GVMAG-M-3300023184-77</strain>
    </source>
</reference>
<accession>A0A6C0IFA5</accession>
<dbReference type="EMBL" id="MN740166">
    <property type="protein sequence ID" value="QHT91592.1"/>
    <property type="molecule type" value="Genomic_DNA"/>
</dbReference>
<keyword evidence="1" id="KW-0812">Transmembrane</keyword>
<sequence length="61" mass="7284">MVESDKNDSKLNTYSFWFIIVPICVLILLGFFLYMVYNINSIQTMSSNRVFELVKKIKHKY</sequence>
<organism evidence="2">
    <name type="scientific">viral metagenome</name>
    <dbReference type="NCBI Taxonomy" id="1070528"/>
    <lineage>
        <taxon>unclassified sequences</taxon>
        <taxon>metagenomes</taxon>
        <taxon>organismal metagenomes</taxon>
    </lineage>
</organism>
<keyword evidence="1" id="KW-0472">Membrane</keyword>
<evidence type="ECO:0000256" key="1">
    <source>
        <dbReference type="SAM" id="Phobius"/>
    </source>
</evidence>